<dbReference type="PANTHER" id="PTHR33573:SF11">
    <property type="entry name" value="CASP-LIKE PROTEIN"/>
    <property type="match status" value="1"/>
</dbReference>
<feature type="transmembrane region" description="Helical" evidence="8">
    <location>
        <begin position="146"/>
        <end position="168"/>
    </location>
</feature>
<dbReference type="GO" id="GO:0005886">
    <property type="term" value="C:plasma membrane"/>
    <property type="evidence" value="ECO:0007669"/>
    <property type="project" value="UniProtKB-SubCell"/>
</dbReference>
<evidence type="ECO:0000256" key="1">
    <source>
        <dbReference type="ARBA" id="ARBA00004651"/>
    </source>
</evidence>
<reference evidence="10 11" key="1">
    <citation type="submission" date="2018-04" db="EMBL/GenBank/DDBJ databases">
        <title>WGS assembly of Panicum hallii var. hallii HAL2.</title>
        <authorList>
            <person name="Lovell J."/>
            <person name="Jenkins J."/>
            <person name="Lowry D."/>
            <person name="Mamidi S."/>
            <person name="Sreedasyam A."/>
            <person name="Weng X."/>
            <person name="Barry K."/>
            <person name="Bonette J."/>
            <person name="Campitelli B."/>
            <person name="Daum C."/>
            <person name="Gordon S."/>
            <person name="Gould B."/>
            <person name="Lipzen A."/>
            <person name="MacQueen A."/>
            <person name="Palacio-Mejia J."/>
            <person name="Plott C."/>
            <person name="Shakirov E."/>
            <person name="Shu S."/>
            <person name="Yoshinaga Y."/>
            <person name="Zane M."/>
            <person name="Rokhsar D."/>
            <person name="Grimwood J."/>
            <person name="Schmutz J."/>
            <person name="Juenger T."/>
        </authorList>
    </citation>
    <scope>NUCLEOTIDE SEQUENCE [LARGE SCALE GENOMIC DNA]</scope>
    <source>
        <strain evidence="11">cv. HAL2</strain>
    </source>
</reference>
<dbReference type="Gramene" id="PUZ45156">
    <property type="protein sequence ID" value="PUZ45156"/>
    <property type="gene ID" value="GQ55_8G199700"/>
</dbReference>
<evidence type="ECO:0000256" key="6">
    <source>
        <dbReference type="ARBA" id="ARBA00022989"/>
    </source>
</evidence>
<comment type="subcellular location">
    <subcellularLocation>
        <location evidence="1 8">Cell membrane</location>
        <topology evidence="1 8">Multi-pass membrane protein</topology>
    </subcellularLocation>
</comment>
<evidence type="ECO:0000256" key="8">
    <source>
        <dbReference type="RuleBase" id="RU361233"/>
    </source>
</evidence>
<gene>
    <name evidence="10" type="ORF">GQ55_8G199700</name>
</gene>
<feature type="transmembrane region" description="Helical" evidence="8">
    <location>
        <begin position="13"/>
        <end position="33"/>
    </location>
</feature>
<keyword evidence="7 8" id="KW-0472">Membrane</keyword>
<dbReference type="Pfam" id="PF04535">
    <property type="entry name" value="CASP_dom"/>
    <property type="match status" value="1"/>
</dbReference>
<comment type="subunit">
    <text evidence="3 8">Homodimer and heterodimers.</text>
</comment>
<dbReference type="InterPro" id="IPR006702">
    <property type="entry name" value="CASP_dom"/>
</dbReference>
<keyword evidence="11" id="KW-1185">Reference proteome</keyword>
<dbReference type="OrthoDB" id="685197at2759"/>
<evidence type="ECO:0000259" key="9">
    <source>
        <dbReference type="Pfam" id="PF04535"/>
    </source>
</evidence>
<dbReference type="PANTHER" id="PTHR33573">
    <property type="entry name" value="CASP-LIKE PROTEIN 4A4"/>
    <property type="match status" value="1"/>
</dbReference>
<evidence type="ECO:0000256" key="2">
    <source>
        <dbReference type="ARBA" id="ARBA00007651"/>
    </source>
</evidence>
<keyword evidence="6 8" id="KW-1133">Transmembrane helix</keyword>
<organism evidence="10 11">
    <name type="scientific">Panicum hallii var. hallii</name>
    <dbReference type="NCBI Taxonomy" id="1504633"/>
    <lineage>
        <taxon>Eukaryota</taxon>
        <taxon>Viridiplantae</taxon>
        <taxon>Streptophyta</taxon>
        <taxon>Embryophyta</taxon>
        <taxon>Tracheophyta</taxon>
        <taxon>Spermatophyta</taxon>
        <taxon>Magnoliopsida</taxon>
        <taxon>Liliopsida</taxon>
        <taxon>Poales</taxon>
        <taxon>Poaceae</taxon>
        <taxon>PACMAD clade</taxon>
        <taxon>Panicoideae</taxon>
        <taxon>Panicodae</taxon>
        <taxon>Paniceae</taxon>
        <taxon>Panicinae</taxon>
        <taxon>Panicum</taxon>
        <taxon>Panicum sect. Panicum</taxon>
    </lineage>
</organism>
<feature type="transmembrane region" description="Helical" evidence="8">
    <location>
        <begin position="100"/>
        <end position="125"/>
    </location>
</feature>
<keyword evidence="4 8" id="KW-1003">Cell membrane</keyword>
<evidence type="ECO:0000256" key="4">
    <source>
        <dbReference type="ARBA" id="ARBA00022475"/>
    </source>
</evidence>
<evidence type="ECO:0000313" key="11">
    <source>
        <dbReference type="Proteomes" id="UP000244336"/>
    </source>
</evidence>
<evidence type="ECO:0000313" key="10">
    <source>
        <dbReference type="EMBL" id="PUZ45156.1"/>
    </source>
</evidence>
<comment type="similarity">
    <text evidence="2 8">Belongs to the Casparian strip membrane proteins (CASP) family.</text>
</comment>
<accession>A0A2T7CPA4</accession>
<dbReference type="EMBL" id="CM009756">
    <property type="protein sequence ID" value="PUZ45156.1"/>
    <property type="molecule type" value="Genomic_DNA"/>
</dbReference>
<evidence type="ECO:0000256" key="5">
    <source>
        <dbReference type="ARBA" id="ARBA00022692"/>
    </source>
</evidence>
<feature type="domain" description="Casparian strip membrane protein" evidence="9">
    <location>
        <begin position="7"/>
        <end position="123"/>
    </location>
</feature>
<name>A0A2T7CPA4_9POAL</name>
<sequence length="169" mass="18292">MALSARTLGVATLVLRVITLGLLTASLAILAAARVHHDAVYFGDVLLQPSYDFTFKDRYTYRYVFSVATIGCAYTLLLVPLAAIVAVQGRGIGGTSFVRFLIFTDVVFCALFSTGGAAGLGYVFGYQLHEQGEPIRTRRFLYRVDASCGLLLGAAISTVVMIMISVYMK</sequence>
<proteinExistence type="inferred from homology"/>
<protein>
    <recommendedName>
        <fullName evidence="8">CASP-like protein</fullName>
    </recommendedName>
</protein>
<evidence type="ECO:0000256" key="7">
    <source>
        <dbReference type="ARBA" id="ARBA00023136"/>
    </source>
</evidence>
<dbReference type="AlphaFoldDB" id="A0A2T7CPA4"/>
<feature type="transmembrane region" description="Helical" evidence="8">
    <location>
        <begin position="63"/>
        <end position="88"/>
    </location>
</feature>
<evidence type="ECO:0000256" key="3">
    <source>
        <dbReference type="ARBA" id="ARBA00011489"/>
    </source>
</evidence>
<dbReference type="Proteomes" id="UP000244336">
    <property type="component" value="Chromosome 8"/>
</dbReference>
<keyword evidence="5 8" id="KW-0812">Transmembrane</keyword>